<proteinExistence type="predicted"/>
<organism evidence="1 2">
    <name type="scientific">Splendidivirga corallicola</name>
    <dbReference type="NCBI Taxonomy" id="3051826"/>
    <lineage>
        <taxon>Bacteria</taxon>
        <taxon>Pseudomonadati</taxon>
        <taxon>Bacteroidota</taxon>
        <taxon>Cytophagia</taxon>
        <taxon>Cytophagales</taxon>
        <taxon>Splendidivirgaceae</taxon>
        <taxon>Splendidivirga</taxon>
    </lineage>
</organism>
<evidence type="ECO:0008006" key="3">
    <source>
        <dbReference type="Google" id="ProtNLM"/>
    </source>
</evidence>
<dbReference type="EMBL" id="JAUJEA010000002">
    <property type="protein sequence ID" value="MDN5200972.1"/>
    <property type="molecule type" value="Genomic_DNA"/>
</dbReference>
<dbReference type="RefSeq" id="WP_346751002.1">
    <property type="nucleotide sequence ID" value="NZ_JAUJEA010000002.1"/>
</dbReference>
<reference evidence="1" key="1">
    <citation type="submission" date="2023-06" db="EMBL/GenBank/DDBJ databases">
        <title>Genomic of Parafulvivirga corallium.</title>
        <authorList>
            <person name="Wang G."/>
        </authorList>
    </citation>
    <scope>NUCLEOTIDE SEQUENCE</scope>
    <source>
        <strain evidence="1">BMA10</strain>
    </source>
</reference>
<comment type="caution">
    <text evidence="1">The sequence shown here is derived from an EMBL/GenBank/DDBJ whole genome shotgun (WGS) entry which is preliminary data.</text>
</comment>
<protein>
    <recommendedName>
        <fullName evidence="3">Peptidase M48 domain-containing protein</fullName>
    </recommendedName>
</protein>
<dbReference type="Proteomes" id="UP001172082">
    <property type="component" value="Unassembled WGS sequence"/>
</dbReference>
<keyword evidence="2" id="KW-1185">Reference proteome</keyword>
<name>A0ABT8KLS9_9BACT</name>
<evidence type="ECO:0000313" key="2">
    <source>
        <dbReference type="Proteomes" id="UP001172082"/>
    </source>
</evidence>
<evidence type="ECO:0000313" key="1">
    <source>
        <dbReference type="EMBL" id="MDN5200972.1"/>
    </source>
</evidence>
<sequence>MRRFLKYILIILSLALLLVVTIVATVLLQNVDPKQEEPNIQTYTFADTLANREYDLDSLRAIIGDNKGLPEGFEIAAAIAYSAYPQLKEVNIDMILTQSGAPMESTVDIWSLFGLKRNRQYLILLNDAQNTFFDPILLRSLPFDAQVGILAHELGHIAYYHKLNLFQFDKWGLGYLRSDEFRAIHERTTDLMPVYHGLGSQIYQYAYFVRKDSSCVAFYEKEKGFMNKYYMTDEELSEVVGQ</sequence>
<gene>
    <name evidence="1" type="ORF">QQ008_06360</name>
</gene>
<accession>A0ABT8KLS9</accession>